<protein>
    <submittedName>
        <fullName evidence="1">Uncharacterized protein</fullName>
    </submittedName>
</protein>
<feature type="non-terminal residue" evidence="1">
    <location>
        <position position="1"/>
    </location>
</feature>
<comment type="caution">
    <text evidence="1">The sequence shown here is derived from an EMBL/GenBank/DDBJ whole genome shotgun (WGS) entry which is preliminary data.</text>
</comment>
<dbReference type="Proteomes" id="UP000663887">
    <property type="component" value="Unassembled WGS sequence"/>
</dbReference>
<proteinExistence type="predicted"/>
<dbReference type="EMBL" id="CAJNRG010004175">
    <property type="protein sequence ID" value="CAF2063798.1"/>
    <property type="molecule type" value="Genomic_DNA"/>
</dbReference>
<organism evidence="1 2">
    <name type="scientific">Rotaria magnacalcarata</name>
    <dbReference type="NCBI Taxonomy" id="392030"/>
    <lineage>
        <taxon>Eukaryota</taxon>
        <taxon>Metazoa</taxon>
        <taxon>Spiralia</taxon>
        <taxon>Gnathifera</taxon>
        <taxon>Rotifera</taxon>
        <taxon>Eurotatoria</taxon>
        <taxon>Bdelloidea</taxon>
        <taxon>Philodinida</taxon>
        <taxon>Philodinidae</taxon>
        <taxon>Rotaria</taxon>
    </lineage>
</organism>
<accession>A0A816QSY0</accession>
<name>A0A816QSY0_9BILA</name>
<dbReference type="AlphaFoldDB" id="A0A816QSY0"/>
<evidence type="ECO:0000313" key="2">
    <source>
        <dbReference type="Proteomes" id="UP000663887"/>
    </source>
</evidence>
<gene>
    <name evidence="1" type="ORF">XDN619_LOCUS11073</name>
</gene>
<reference evidence="1" key="1">
    <citation type="submission" date="2021-02" db="EMBL/GenBank/DDBJ databases">
        <authorList>
            <person name="Nowell W R."/>
        </authorList>
    </citation>
    <scope>NUCLEOTIDE SEQUENCE</scope>
</reference>
<evidence type="ECO:0000313" key="1">
    <source>
        <dbReference type="EMBL" id="CAF2063798.1"/>
    </source>
</evidence>
<sequence length="115" mass="12487">YATDFAAKACLAIIVANRLKSLLGVHLKTRGVKGQFSCEISKVVGNTTQAEFHYTVPCAKSQQAAVISSLKSTCKHPHLINTIIHENQRYKHDSGFAGSSSSSSEDGKFLFTMLI</sequence>